<dbReference type="PANTHER" id="PTHR35889">
    <property type="entry name" value="CYCLOINULO-OLIGOSACCHARIDE FRUCTANOTRANSFERASE-RELATED"/>
    <property type="match status" value="1"/>
</dbReference>
<gene>
    <name evidence="3" type="ORF">Pla8534_40260</name>
</gene>
<protein>
    <recommendedName>
        <fullName evidence="5">Cytochrome c domain-containing protein</fullName>
    </recommendedName>
</protein>
<accession>A0A518DWJ7</accession>
<evidence type="ECO:0000259" key="1">
    <source>
        <dbReference type="Pfam" id="PF07583"/>
    </source>
</evidence>
<evidence type="ECO:0000259" key="2">
    <source>
        <dbReference type="Pfam" id="PF07587"/>
    </source>
</evidence>
<sequence>MADVTYRSWIAPAALLLVWAGSMAGAAELHQRIDTMIAQGVEKTALAGPADDGMFVRRVFLDLAGRIPTATEVDAFLADQSPSKRSQLIDRLLASDDFPQRMKDLFNSMLMERRGENPEWDKFLSESFAANKPWDQLVREILDPDSESEAIRGAAFFHTVRLAKVGQQDTDYPGLTRDVGRLFLGRDLQCAQCHNHLFIDDYKQLDFQGLFTVYQNTFIRTDVTFPAIGENLLTEKQEFMSVFEQIAMTTGPRVPDRPEVEIPQFEKGEEYLLPPDRKTRFKGVPKFSPMEAVALELATPDNRAFVDNIVNRLWFVMMGRGLVMPLDQHHVANPPSHPELLKLLGDEFIAHQCDVKWLLRELALSQTYQRSSVAPDPAAAPAPETFAVSIEKRISPEQLMASVAIAAGPRERQEKIASDEEQAAAYRKAFINAFANTPAEPEVEFAPSLKSALFVLNDTIVLDRLAPQPGNLVDRLNKIQEPAALAEELYVSILSRQPTEEETAGVAAFLAEQKDRQEAVINMAWALIACTEFCLNH</sequence>
<evidence type="ECO:0000313" key="4">
    <source>
        <dbReference type="Proteomes" id="UP000317648"/>
    </source>
</evidence>
<proteinExistence type="predicted"/>
<dbReference type="InterPro" id="IPR011444">
    <property type="entry name" value="DUF1549"/>
</dbReference>
<keyword evidence="4" id="KW-1185">Reference proteome</keyword>
<dbReference type="EMBL" id="CP036433">
    <property type="protein sequence ID" value="QDU96207.1"/>
    <property type="molecule type" value="Genomic_DNA"/>
</dbReference>
<reference evidence="3 4" key="1">
    <citation type="submission" date="2019-02" db="EMBL/GenBank/DDBJ databases">
        <title>Deep-cultivation of Planctomycetes and their phenomic and genomic characterization uncovers novel biology.</title>
        <authorList>
            <person name="Wiegand S."/>
            <person name="Jogler M."/>
            <person name="Boedeker C."/>
            <person name="Pinto D."/>
            <person name="Vollmers J."/>
            <person name="Rivas-Marin E."/>
            <person name="Kohn T."/>
            <person name="Peeters S.H."/>
            <person name="Heuer A."/>
            <person name="Rast P."/>
            <person name="Oberbeckmann S."/>
            <person name="Bunk B."/>
            <person name="Jeske O."/>
            <person name="Meyerdierks A."/>
            <person name="Storesund J.E."/>
            <person name="Kallscheuer N."/>
            <person name="Luecker S."/>
            <person name="Lage O.M."/>
            <person name="Pohl T."/>
            <person name="Merkel B.J."/>
            <person name="Hornburger P."/>
            <person name="Mueller R.-W."/>
            <person name="Bruemmer F."/>
            <person name="Labrenz M."/>
            <person name="Spormann A.M."/>
            <person name="Op den Camp H."/>
            <person name="Overmann J."/>
            <person name="Amann R."/>
            <person name="Jetten M.S.M."/>
            <person name="Mascher T."/>
            <person name="Medema M.H."/>
            <person name="Devos D.P."/>
            <person name="Kaster A.-K."/>
            <person name="Ovreas L."/>
            <person name="Rohde M."/>
            <person name="Galperin M.Y."/>
            <person name="Jogler C."/>
        </authorList>
    </citation>
    <scope>NUCLEOTIDE SEQUENCE [LARGE SCALE GENOMIC DNA]</scope>
    <source>
        <strain evidence="3 4">Pla85_3_4</strain>
    </source>
</reference>
<dbReference type="AlphaFoldDB" id="A0A518DWJ7"/>
<evidence type="ECO:0000313" key="3">
    <source>
        <dbReference type="EMBL" id="QDU96207.1"/>
    </source>
</evidence>
<dbReference type="Pfam" id="PF07583">
    <property type="entry name" value="PSCyt2"/>
    <property type="match status" value="1"/>
</dbReference>
<dbReference type="Pfam" id="PF07587">
    <property type="entry name" value="PSD1"/>
    <property type="match status" value="1"/>
</dbReference>
<dbReference type="Proteomes" id="UP000317648">
    <property type="component" value="Chromosome"/>
</dbReference>
<name>A0A518DWJ7_9BACT</name>
<feature type="domain" description="DUF1553" evidence="2">
    <location>
        <begin position="294"/>
        <end position="413"/>
    </location>
</feature>
<dbReference type="RefSeq" id="WP_145054867.1">
    <property type="nucleotide sequence ID" value="NZ_CP036433.1"/>
</dbReference>
<evidence type="ECO:0008006" key="5">
    <source>
        <dbReference type="Google" id="ProtNLM"/>
    </source>
</evidence>
<dbReference type="KEGG" id="lcre:Pla8534_40260"/>
<feature type="domain" description="DUF1549" evidence="1">
    <location>
        <begin position="33"/>
        <end position="217"/>
    </location>
</feature>
<dbReference type="InterPro" id="IPR022655">
    <property type="entry name" value="DUF1553"/>
</dbReference>
<dbReference type="PANTHER" id="PTHR35889:SF3">
    <property type="entry name" value="F-BOX DOMAIN-CONTAINING PROTEIN"/>
    <property type="match status" value="1"/>
</dbReference>
<organism evidence="3 4">
    <name type="scientific">Lignipirellula cremea</name>
    <dbReference type="NCBI Taxonomy" id="2528010"/>
    <lineage>
        <taxon>Bacteria</taxon>
        <taxon>Pseudomonadati</taxon>
        <taxon>Planctomycetota</taxon>
        <taxon>Planctomycetia</taxon>
        <taxon>Pirellulales</taxon>
        <taxon>Pirellulaceae</taxon>
        <taxon>Lignipirellula</taxon>
    </lineage>
</organism>
<dbReference type="OrthoDB" id="289126at2"/>